<dbReference type="CDD" id="cd06587">
    <property type="entry name" value="VOC"/>
    <property type="match status" value="2"/>
</dbReference>
<dbReference type="InterPro" id="IPR029068">
    <property type="entry name" value="Glyas_Bleomycin-R_OHBP_Dase"/>
</dbReference>
<dbReference type="SUPFAM" id="SSF54593">
    <property type="entry name" value="Glyoxalase/Bleomycin resistance protein/Dihydroxybiphenyl dioxygenase"/>
    <property type="match status" value="2"/>
</dbReference>
<dbReference type="InterPro" id="IPR037523">
    <property type="entry name" value="VOC_core"/>
</dbReference>
<proteinExistence type="predicted"/>
<accession>A0A923IAE8</accession>
<dbReference type="PROSITE" id="PS51819">
    <property type="entry name" value="VOC"/>
    <property type="match status" value="2"/>
</dbReference>
<dbReference type="InterPro" id="IPR004360">
    <property type="entry name" value="Glyas_Fos-R_dOase_dom"/>
</dbReference>
<keyword evidence="3" id="KW-1185">Reference proteome</keyword>
<dbReference type="Gene3D" id="3.10.180.10">
    <property type="entry name" value="2,3-Dihydroxybiphenyl 1,2-Dioxygenase, domain 1"/>
    <property type="match status" value="2"/>
</dbReference>
<organism evidence="2 3">
    <name type="scientific">Anaerofilum hominis</name>
    <dbReference type="NCBI Taxonomy" id="2763016"/>
    <lineage>
        <taxon>Bacteria</taxon>
        <taxon>Bacillati</taxon>
        <taxon>Bacillota</taxon>
        <taxon>Clostridia</taxon>
        <taxon>Eubacteriales</taxon>
        <taxon>Oscillospiraceae</taxon>
        <taxon>Anaerofilum</taxon>
    </lineage>
</organism>
<evidence type="ECO:0000313" key="2">
    <source>
        <dbReference type="EMBL" id="MBC5581801.1"/>
    </source>
</evidence>
<dbReference type="RefSeq" id="WP_186888163.1">
    <property type="nucleotide sequence ID" value="NZ_JACONZ010000003.1"/>
</dbReference>
<dbReference type="EMBL" id="JACONZ010000003">
    <property type="protein sequence ID" value="MBC5581801.1"/>
    <property type="molecule type" value="Genomic_DNA"/>
</dbReference>
<dbReference type="AlphaFoldDB" id="A0A923IAE8"/>
<sequence length="260" mass="29024">MRLSDNVTGLQHIGYPSNDRDRTVRFLTEKLGFAVVFEAAAGARFLRRGDLCLEVYPVEEPPFTVDGGRHDELAVTVEQLEEAAARAGFDGPVEEQLLPGGQLLRSVHGKGPDGEGLCLNELSGRSSRPLSSFSYLRMPVADLRVSTAFYEEFGFDFLFYLQEEIDGALRDTACLALGGWIIKLYQREGWGPDSTRDSHHDHMALDVRCIGQAFASARALNLQLLHPEPQFLPFWQYGVRFFTLRGPDGQKVELSEMLSV</sequence>
<feature type="domain" description="VOC" evidence="1">
    <location>
        <begin position="9"/>
        <end position="122"/>
    </location>
</feature>
<gene>
    <name evidence="2" type="ORF">H8S23_09805</name>
</gene>
<reference evidence="2" key="1">
    <citation type="submission" date="2020-08" db="EMBL/GenBank/DDBJ databases">
        <title>Genome public.</title>
        <authorList>
            <person name="Liu C."/>
            <person name="Sun Q."/>
        </authorList>
    </citation>
    <scope>NUCLEOTIDE SEQUENCE</scope>
    <source>
        <strain evidence="2">BX8</strain>
    </source>
</reference>
<dbReference type="Pfam" id="PF00903">
    <property type="entry name" value="Glyoxalase"/>
    <property type="match status" value="2"/>
</dbReference>
<evidence type="ECO:0000313" key="3">
    <source>
        <dbReference type="Proteomes" id="UP000659630"/>
    </source>
</evidence>
<name>A0A923IAE8_9FIRM</name>
<comment type="caution">
    <text evidence="2">The sequence shown here is derived from an EMBL/GenBank/DDBJ whole genome shotgun (WGS) entry which is preliminary data.</text>
</comment>
<protein>
    <submittedName>
        <fullName evidence="2">VOC family protein</fullName>
    </submittedName>
</protein>
<feature type="domain" description="VOC" evidence="1">
    <location>
        <begin position="132"/>
        <end position="257"/>
    </location>
</feature>
<evidence type="ECO:0000259" key="1">
    <source>
        <dbReference type="PROSITE" id="PS51819"/>
    </source>
</evidence>
<dbReference type="Proteomes" id="UP000659630">
    <property type="component" value="Unassembled WGS sequence"/>
</dbReference>